<dbReference type="Proteomes" id="UP000093962">
    <property type="component" value="Unassembled WGS sequence"/>
</dbReference>
<proteinExistence type="predicted"/>
<sequence length="100" mass="10662">MVMTTTEPATRASRILRPVLIAAVAIAFTILPTALRSPTVTLQATGEPCVNGIVPWNPYVVNCNLPDRNTPRVRGAAPDAGAIIACRGRPACLSWYVNGY</sequence>
<name>A0A1A0M5F3_MYCMU</name>
<dbReference type="AlphaFoldDB" id="A0A1A0M5F3"/>
<comment type="caution">
    <text evidence="1">The sequence shown here is derived from an EMBL/GenBank/DDBJ whole genome shotgun (WGS) entry which is preliminary data.</text>
</comment>
<evidence type="ECO:0000313" key="1">
    <source>
        <dbReference type="EMBL" id="OBA80689.1"/>
    </source>
</evidence>
<organism evidence="1 2">
    <name type="scientific">Mycolicibacterium mucogenicum</name>
    <name type="common">Mycobacterium mucogenicum</name>
    <dbReference type="NCBI Taxonomy" id="56689"/>
    <lineage>
        <taxon>Bacteria</taxon>
        <taxon>Bacillati</taxon>
        <taxon>Actinomycetota</taxon>
        <taxon>Actinomycetes</taxon>
        <taxon>Mycobacteriales</taxon>
        <taxon>Mycobacteriaceae</taxon>
        <taxon>Mycolicibacterium</taxon>
    </lineage>
</organism>
<protein>
    <submittedName>
        <fullName evidence="1">Uncharacterized protein</fullName>
    </submittedName>
</protein>
<dbReference type="EMBL" id="LZSF01000242">
    <property type="protein sequence ID" value="OBA80689.1"/>
    <property type="molecule type" value="Genomic_DNA"/>
</dbReference>
<accession>A0A1A0M5F3</accession>
<gene>
    <name evidence="1" type="ORF">A5642_02815</name>
</gene>
<evidence type="ECO:0000313" key="2">
    <source>
        <dbReference type="Proteomes" id="UP000093962"/>
    </source>
</evidence>
<reference evidence="1 2" key="1">
    <citation type="submission" date="2016-06" db="EMBL/GenBank/DDBJ databases">
        <authorList>
            <person name="Kjaerup R.B."/>
            <person name="Dalgaard T.S."/>
            <person name="Juul-Madsen H.R."/>
        </authorList>
    </citation>
    <scope>NUCLEOTIDE SEQUENCE [LARGE SCALE GENOMIC DNA]</scope>
    <source>
        <strain evidence="1 2">1199456.5</strain>
    </source>
</reference>